<keyword evidence="7" id="KW-1185">Reference proteome</keyword>
<dbReference type="InterPro" id="IPR001138">
    <property type="entry name" value="Zn2Cys6_DnaBD"/>
</dbReference>
<evidence type="ECO:0000256" key="1">
    <source>
        <dbReference type="ARBA" id="ARBA00023015"/>
    </source>
</evidence>
<feature type="domain" description="Zn(2)-C6 fungal-type" evidence="5">
    <location>
        <begin position="68"/>
        <end position="97"/>
    </location>
</feature>
<dbReference type="Pfam" id="PF00172">
    <property type="entry name" value="Zn_clus"/>
    <property type="match status" value="1"/>
</dbReference>
<keyword evidence="4" id="KW-0539">Nucleus</keyword>
<evidence type="ECO:0000256" key="4">
    <source>
        <dbReference type="ARBA" id="ARBA00023242"/>
    </source>
</evidence>
<keyword evidence="3" id="KW-0804">Transcription</keyword>
<dbReference type="PANTHER" id="PTHR47256:SF10">
    <property type="entry name" value="ZN(II)2CYS6 TRANSCRIPTION FACTOR (EUROFUNG)"/>
    <property type="match status" value="1"/>
</dbReference>
<reference evidence="6 7" key="1">
    <citation type="submission" date="2019-04" db="EMBL/GenBank/DDBJ databases">
        <title>Friends and foes A comparative genomics study of 23 Aspergillus species from section Flavi.</title>
        <authorList>
            <consortium name="DOE Joint Genome Institute"/>
            <person name="Kjaerbolling I."/>
            <person name="Vesth T."/>
            <person name="Frisvad J.C."/>
            <person name="Nybo J.L."/>
            <person name="Theobald S."/>
            <person name="Kildgaard S."/>
            <person name="Isbrandt T."/>
            <person name="Kuo A."/>
            <person name="Sato A."/>
            <person name="Lyhne E.K."/>
            <person name="Kogle M.E."/>
            <person name="Wiebenga A."/>
            <person name="Kun R.S."/>
            <person name="Lubbers R.J."/>
            <person name="Makela M.R."/>
            <person name="Barry K."/>
            <person name="Chovatia M."/>
            <person name="Clum A."/>
            <person name="Daum C."/>
            <person name="Haridas S."/>
            <person name="He G."/>
            <person name="LaButti K."/>
            <person name="Lipzen A."/>
            <person name="Mondo S."/>
            <person name="Riley R."/>
            <person name="Salamov A."/>
            <person name="Simmons B.A."/>
            <person name="Magnuson J.K."/>
            <person name="Henrissat B."/>
            <person name="Mortensen U.H."/>
            <person name="Larsen T.O."/>
            <person name="Devries R.P."/>
            <person name="Grigoriev I.V."/>
            <person name="Machida M."/>
            <person name="Baker S.E."/>
            <person name="Andersen M.R."/>
        </authorList>
    </citation>
    <scope>NUCLEOTIDE SEQUENCE [LARGE SCALE GENOMIC DNA]</scope>
    <source>
        <strain evidence="6 7">CBS 151.66</strain>
    </source>
</reference>
<dbReference type="EMBL" id="ML732249">
    <property type="protein sequence ID" value="KAB8072363.1"/>
    <property type="molecule type" value="Genomic_DNA"/>
</dbReference>
<gene>
    <name evidence="6" type="ORF">BDV29DRAFT_4200</name>
</gene>
<evidence type="ECO:0000259" key="5">
    <source>
        <dbReference type="PROSITE" id="PS50048"/>
    </source>
</evidence>
<dbReference type="InterPro" id="IPR036864">
    <property type="entry name" value="Zn2-C6_fun-type_DNA-bd_sf"/>
</dbReference>
<keyword evidence="1" id="KW-0805">Transcription regulation</keyword>
<dbReference type="AlphaFoldDB" id="A0A5N5WV15"/>
<dbReference type="SMART" id="SM00066">
    <property type="entry name" value="GAL4"/>
    <property type="match status" value="1"/>
</dbReference>
<evidence type="ECO:0000313" key="6">
    <source>
        <dbReference type="EMBL" id="KAB8072363.1"/>
    </source>
</evidence>
<dbReference type="PANTHER" id="PTHR47256">
    <property type="entry name" value="ZN(II)2CYS6 TRANSCRIPTION FACTOR (EUROFUNG)-RELATED"/>
    <property type="match status" value="1"/>
</dbReference>
<dbReference type="PROSITE" id="PS50048">
    <property type="entry name" value="ZN2_CY6_FUNGAL_2"/>
    <property type="match status" value="1"/>
</dbReference>
<dbReference type="GO" id="GO:0008270">
    <property type="term" value="F:zinc ion binding"/>
    <property type="evidence" value="ECO:0007669"/>
    <property type="project" value="InterPro"/>
</dbReference>
<organism evidence="6 7">
    <name type="scientific">Aspergillus leporis</name>
    <dbReference type="NCBI Taxonomy" id="41062"/>
    <lineage>
        <taxon>Eukaryota</taxon>
        <taxon>Fungi</taxon>
        <taxon>Dikarya</taxon>
        <taxon>Ascomycota</taxon>
        <taxon>Pezizomycotina</taxon>
        <taxon>Eurotiomycetes</taxon>
        <taxon>Eurotiomycetidae</taxon>
        <taxon>Eurotiales</taxon>
        <taxon>Aspergillaceae</taxon>
        <taxon>Aspergillus</taxon>
        <taxon>Aspergillus subgen. Circumdati</taxon>
    </lineage>
</organism>
<evidence type="ECO:0000256" key="2">
    <source>
        <dbReference type="ARBA" id="ARBA00023125"/>
    </source>
</evidence>
<dbReference type="OrthoDB" id="4356994at2759"/>
<accession>A0A5N5WV15</accession>
<dbReference type="CDD" id="cd00067">
    <property type="entry name" value="GAL4"/>
    <property type="match status" value="1"/>
</dbReference>
<proteinExistence type="predicted"/>
<dbReference type="GO" id="GO:0003677">
    <property type="term" value="F:DNA binding"/>
    <property type="evidence" value="ECO:0007669"/>
    <property type="project" value="UniProtKB-KW"/>
</dbReference>
<dbReference type="GO" id="GO:0000981">
    <property type="term" value="F:DNA-binding transcription factor activity, RNA polymerase II-specific"/>
    <property type="evidence" value="ECO:0007669"/>
    <property type="project" value="InterPro"/>
</dbReference>
<evidence type="ECO:0000256" key="3">
    <source>
        <dbReference type="ARBA" id="ARBA00023163"/>
    </source>
</evidence>
<keyword evidence="2" id="KW-0238">DNA-binding</keyword>
<dbReference type="GO" id="GO:0009893">
    <property type="term" value="P:positive regulation of metabolic process"/>
    <property type="evidence" value="ECO:0007669"/>
    <property type="project" value="UniProtKB-ARBA"/>
</dbReference>
<name>A0A5N5WV15_9EURO</name>
<protein>
    <recommendedName>
        <fullName evidence="5">Zn(2)-C6 fungal-type domain-containing protein</fullName>
    </recommendedName>
</protein>
<dbReference type="Gene3D" id="4.10.240.10">
    <property type="entry name" value="Zn(2)-C6 fungal-type DNA-binding domain"/>
    <property type="match status" value="1"/>
</dbReference>
<dbReference type="InterPro" id="IPR053187">
    <property type="entry name" value="Notoamide_regulator"/>
</dbReference>
<dbReference type="SUPFAM" id="SSF57701">
    <property type="entry name" value="Zn2/Cys6 DNA-binding domain"/>
    <property type="match status" value="1"/>
</dbReference>
<sequence>MTGLIVTDFPLVSSTNHHICLYRSIPISILLMTGQRLPRLIAPKLELSPVIDDHVPSELGKRKRASLACLECQRRRIKCGPGSPCEPCLLHGRDCVYDECNDKRRKVAAETARNDLEYYRGILDIVLLAIQKGSDANVEQFIIQIRAGATLPDISRMATQCLNGLSLPKVNK</sequence>
<dbReference type="Proteomes" id="UP000326565">
    <property type="component" value="Unassembled WGS sequence"/>
</dbReference>
<evidence type="ECO:0000313" key="7">
    <source>
        <dbReference type="Proteomes" id="UP000326565"/>
    </source>
</evidence>